<evidence type="ECO:0000313" key="1">
    <source>
        <dbReference type="EMBL" id="KAG0418950.1"/>
    </source>
</evidence>
<protein>
    <submittedName>
        <fullName evidence="1">Uncharacterized protein</fullName>
    </submittedName>
</protein>
<keyword evidence="2" id="KW-1185">Reference proteome</keyword>
<dbReference type="EMBL" id="JABSTQ010010684">
    <property type="protein sequence ID" value="KAG0418950.1"/>
    <property type="molecule type" value="Genomic_DNA"/>
</dbReference>
<sequence>MVRCGCVSVGHVDGPETCGPSADHPGPFCFTGWYHVSGLQSPGLTFAATALTRRGDSYSTEDTVFLKADFSQTRLWQKVFYEEDRSSNVTIFISSSSALNSVVGLDDLSIVPGKCPPANKDGSCTFDHNDQCGYTSSSPKSSWYLKKRYSIPQTGMVPDDHTTGTSVGGYIYHRVDANKTTSAVLTSPPLAKPAKPTRCLRFFYYVVKGSSGLEVSVEFQSGVSGLSNNFRNLRNALTVTMQTDFSDLLTLATAADAFAWSPLQREGEMPTLQREAPFDAPLEPSVAPTPLRTGAIAPPPAQSEAYRSPHGETAAAPHHTLLENAARVIESLTGRKARRPGTSCSRSSRDKSLRLWDLCAPNCQGVMHLTGRPVGKFDPEGLIFAVRLYLEPVELYDLRAFDRGPLNTFKLPRDKECDSERGGHPPHRRLPAGRRTAVCTCGAQRRAWGGLRTVVLNCDHTDPVHCYQFSPKYVMLVAACWTIWATTWPVATDFHRFVAESPCPD</sequence>
<comment type="caution">
    <text evidence="1">The sequence shown here is derived from an EMBL/GenBank/DDBJ whole genome shotgun (WGS) entry which is preliminary data.</text>
</comment>
<name>A0AC60PFP6_IXOPE</name>
<accession>A0AC60PFP6</accession>
<gene>
    <name evidence="1" type="ORF">HPB47_004479</name>
</gene>
<reference evidence="1 2" key="1">
    <citation type="journal article" date="2020" name="Cell">
        <title>Large-Scale Comparative Analyses of Tick Genomes Elucidate Their Genetic Diversity and Vector Capacities.</title>
        <authorList>
            <consortium name="Tick Genome and Microbiome Consortium (TIGMIC)"/>
            <person name="Jia N."/>
            <person name="Wang J."/>
            <person name="Shi W."/>
            <person name="Du L."/>
            <person name="Sun Y."/>
            <person name="Zhan W."/>
            <person name="Jiang J.F."/>
            <person name="Wang Q."/>
            <person name="Zhang B."/>
            <person name="Ji P."/>
            <person name="Bell-Sakyi L."/>
            <person name="Cui X.M."/>
            <person name="Yuan T.T."/>
            <person name="Jiang B.G."/>
            <person name="Yang W.F."/>
            <person name="Lam T.T."/>
            <person name="Chang Q.C."/>
            <person name="Ding S.J."/>
            <person name="Wang X.J."/>
            <person name="Zhu J.G."/>
            <person name="Ruan X.D."/>
            <person name="Zhao L."/>
            <person name="Wei J.T."/>
            <person name="Ye R.Z."/>
            <person name="Que T.C."/>
            <person name="Du C.H."/>
            <person name="Zhou Y.H."/>
            <person name="Cheng J.X."/>
            <person name="Dai P.F."/>
            <person name="Guo W.B."/>
            <person name="Han X.H."/>
            <person name="Huang E.J."/>
            <person name="Li L.F."/>
            <person name="Wei W."/>
            <person name="Gao Y.C."/>
            <person name="Liu J.Z."/>
            <person name="Shao H.Z."/>
            <person name="Wang X."/>
            <person name="Wang C.C."/>
            <person name="Yang T.C."/>
            <person name="Huo Q.B."/>
            <person name="Li W."/>
            <person name="Chen H.Y."/>
            <person name="Chen S.E."/>
            <person name="Zhou L.G."/>
            <person name="Ni X.B."/>
            <person name="Tian J.H."/>
            <person name="Sheng Y."/>
            <person name="Liu T."/>
            <person name="Pan Y.S."/>
            <person name="Xia L.Y."/>
            <person name="Li J."/>
            <person name="Zhao F."/>
            <person name="Cao W.C."/>
        </authorList>
    </citation>
    <scope>NUCLEOTIDE SEQUENCE [LARGE SCALE GENOMIC DNA]</scope>
    <source>
        <strain evidence="1">Iper-2018</strain>
    </source>
</reference>
<evidence type="ECO:0000313" key="2">
    <source>
        <dbReference type="Proteomes" id="UP000805193"/>
    </source>
</evidence>
<proteinExistence type="predicted"/>
<organism evidence="1 2">
    <name type="scientific">Ixodes persulcatus</name>
    <name type="common">Taiga tick</name>
    <dbReference type="NCBI Taxonomy" id="34615"/>
    <lineage>
        <taxon>Eukaryota</taxon>
        <taxon>Metazoa</taxon>
        <taxon>Ecdysozoa</taxon>
        <taxon>Arthropoda</taxon>
        <taxon>Chelicerata</taxon>
        <taxon>Arachnida</taxon>
        <taxon>Acari</taxon>
        <taxon>Parasitiformes</taxon>
        <taxon>Ixodida</taxon>
        <taxon>Ixodoidea</taxon>
        <taxon>Ixodidae</taxon>
        <taxon>Ixodinae</taxon>
        <taxon>Ixodes</taxon>
    </lineage>
</organism>
<dbReference type="Proteomes" id="UP000805193">
    <property type="component" value="Unassembled WGS sequence"/>
</dbReference>